<gene>
    <name evidence="2" type="ORF">PYX00_005553</name>
</gene>
<evidence type="ECO:0000313" key="2">
    <source>
        <dbReference type="EMBL" id="KAL0272676.1"/>
    </source>
</evidence>
<sequence length="124" mass="13920">MRTAGENCLGLPNKKVAHFRDNSPLEEESARTGDRQRISTENSQPQGEVNMKYLGNGTNRDIAPGLMPHSTRREQSKRPRGGTKPGGEKSIPRRLNSIMQDRQLSSHSAKVCYHIISSIFLIYE</sequence>
<dbReference type="EMBL" id="JARGDH010000003">
    <property type="protein sequence ID" value="KAL0272676.1"/>
    <property type="molecule type" value="Genomic_DNA"/>
</dbReference>
<comment type="caution">
    <text evidence="2">The sequence shown here is derived from an EMBL/GenBank/DDBJ whole genome shotgun (WGS) entry which is preliminary data.</text>
</comment>
<evidence type="ECO:0000256" key="1">
    <source>
        <dbReference type="SAM" id="MobiDB-lite"/>
    </source>
</evidence>
<name>A0AAW2HSM4_9NEOP</name>
<dbReference type="AlphaFoldDB" id="A0AAW2HSM4"/>
<accession>A0AAW2HSM4</accession>
<proteinExistence type="predicted"/>
<reference evidence="2" key="1">
    <citation type="journal article" date="2024" name="Gigascience">
        <title>Chromosome-level genome of the poultry shaft louse Menopon gallinae provides insight into the host-switching and adaptive evolution of parasitic lice.</title>
        <authorList>
            <person name="Xu Y."/>
            <person name="Ma L."/>
            <person name="Liu S."/>
            <person name="Liang Y."/>
            <person name="Liu Q."/>
            <person name="He Z."/>
            <person name="Tian L."/>
            <person name="Duan Y."/>
            <person name="Cai W."/>
            <person name="Li H."/>
            <person name="Song F."/>
        </authorList>
    </citation>
    <scope>NUCLEOTIDE SEQUENCE</scope>
    <source>
        <strain evidence="2">Cailab_2023a</strain>
    </source>
</reference>
<feature type="compositionally biased region" description="Basic and acidic residues" evidence="1">
    <location>
        <begin position="18"/>
        <end position="38"/>
    </location>
</feature>
<feature type="region of interest" description="Disordered" evidence="1">
    <location>
        <begin position="1"/>
        <end position="95"/>
    </location>
</feature>
<protein>
    <submittedName>
        <fullName evidence="2">Uncharacterized protein</fullName>
    </submittedName>
</protein>
<organism evidence="2">
    <name type="scientific">Menopon gallinae</name>
    <name type="common">poultry shaft louse</name>
    <dbReference type="NCBI Taxonomy" id="328185"/>
    <lineage>
        <taxon>Eukaryota</taxon>
        <taxon>Metazoa</taxon>
        <taxon>Ecdysozoa</taxon>
        <taxon>Arthropoda</taxon>
        <taxon>Hexapoda</taxon>
        <taxon>Insecta</taxon>
        <taxon>Pterygota</taxon>
        <taxon>Neoptera</taxon>
        <taxon>Paraneoptera</taxon>
        <taxon>Psocodea</taxon>
        <taxon>Troctomorpha</taxon>
        <taxon>Phthiraptera</taxon>
        <taxon>Amblycera</taxon>
        <taxon>Menoponidae</taxon>
        <taxon>Menopon</taxon>
    </lineage>
</organism>